<evidence type="ECO:0000256" key="1">
    <source>
        <dbReference type="SAM" id="MobiDB-lite"/>
    </source>
</evidence>
<proteinExistence type="predicted"/>
<accession>A0A3E0HJ05</accession>
<organism evidence="2 3">
    <name type="scientific">Tenacibaculum gallaicum</name>
    <dbReference type="NCBI Taxonomy" id="561505"/>
    <lineage>
        <taxon>Bacteria</taxon>
        <taxon>Pseudomonadati</taxon>
        <taxon>Bacteroidota</taxon>
        <taxon>Flavobacteriia</taxon>
        <taxon>Flavobacteriales</taxon>
        <taxon>Flavobacteriaceae</taxon>
        <taxon>Tenacibaculum</taxon>
    </lineage>
</organism>
<feature type="region of interest" description="Disordered" evidence="1">
    <location>
        <begin position="188"/>
        <end position="213"/>
    </location>
</feature>
<dbReference type="OrthoDB" id="1522859at2"/>
<dbReference type="AlphaFoldDB" id="A0A3E0HJ05"/>
<dbReference type="RefSeq" id="WP_147300538.1">
    <property type="nucleotide sequence ID" value="NZ_QUNS01000008.1"/>
</dbReference>
<dbReference type="EMBL" id="QUNS01000008">
    <property type="protein sequence ID" value="REH46407.1"/>
    <property type="molecule type" value="Genomic_DNA"/>
</dbReference>
<keyword evidence="3" id="KW-1185">Reference proteome</keyword>
<comment type="caution">
    <text evidence="2">The sequence shown here is derived from an EMBL/GenBank/DDBJ whole genome shotgun (WGS) entry which is preliminary data.</text>
</comment>
<evidence type="ECO:0000313" key="2">
    <source>
        <dbReference type="EMBL" id="REH46407.1"/>
    </source>
</evidence>
<name>A0A3E0HJ05_9FLAO</name>
<protein>
    <submittedName>
        <fullName evidence="2">Uncharacterized protein</fullName>
    </submittedName>
</protein>
<sequence>MMTKRSSRTKILLKKLAVIPVLTGFTLLFAERVEAYENSNELLDSEIIQNELPKEQKSNDTYILEDIKEKLNDVNSLKKSFIEKKDTFNINIPNGEKIKVWESRVANYNKLNKIYEELRDQKPHYIKSNIERQKQLKDLFSKLGSLYFNLSKNDKIRVKRPIHPHSPYIRFKKNGKAYYKLKNELTKEDKKLLPPPPTPLSNNKRKHTSVKSDSIPKLKRIVNHKKGTFTYTTNNGNIISKKLSELTKEEKKMIPPPPQIKLKQKALSNKLFQDFKNTKKYSIWIDGKAVNNNVLNNYKNTDFFNYSGSFVHKNARNKRFPQEYQYQLNTKKYIQKKNNQKQTTINKLSRHTSKNIKYYLDNKPISKVELNKINPKNIEKVKVVKKNDGLGAIYIASKNN</sequence>
<gene>
    <name evidence="2" type="ORF">C7448_10877</name>
</gene>
<reference evidence="2 3" key="1">
    <citation type="submission" date="2018-08" db="EMBL/GenBank/DDBJ databases">
        <title>Genomic Encyclopedia of Type Strains, Phase IV (KMG-IV): sequencing the most valuable type-strain genomes for metagenomic binning, comparative biology and taxonomic classification.</title>
        <authorList>
            <person name="Goeker M."/>
        </authorList>
    </citation>
    <scope>NUCLEOTIDE SEQUENCE [LARGE SCALE GENOMIC DNA]</scope>
    <source>
        <strain evidence="2 3">DSM 18841</strain>
    </source>
</reference>
<dbReference type="Proteomes" id="UP000256884">
    <property type="component" value="Unassembled WGS sequence"/>
</dbReference>
<evidence type="ECO:0000313" key="3">
    <source>
        <dbReference type="Proteomes" id="UP000256884"/>
    </source>
</evidence>